<keyword evidence="7 12" id="KW-1133">Transmembrane helix</keyword>
<keyword evidence="8" id="KW-0560">Oxidoreductase</keyword>
<organism evidence="14 15">
    <name type="scientific">Fusarium anthophilum</name>
    <dbReference type="NCBI Taxonomy" id="48485"/>
    <lineage>
        <taxon>Eukaryota</taxon>
        <taxon>Fungi</taxon>
        <taxon>Dikarya</taxon>
        <taxon>Ascomycota</taxon>
        <taxon>Pezizomycotina</taxon>
        <taxon>Sordariomycetes</taxon>
        <taxon>Hypocreomycetidae</taxon>
        <taxon>Hypocreales</taxon>
        <taxon>Nectriaceae</taxon>
        <taxon>Fusarium</taxon>
        <taxon>Fusarium fujikuroi species complex</taxon>
    </lineage>
</organism>
<feature type="region of interest" description="Disordered" evidence="11">
    <location>
        <begin position="539"/>
        <end position="579"/>
    </location>
</feature>
<reference evidence="14 15" key="1">
    <citation type="journal article" date="2020" name="BMC Genomics">
        <title>Correction to: Identification and distribution of gene clusters required for synthesis of sphingolipid metabolism inhibitors in diverse species of the filamentous fungus Fusarium.</title>
        <authorList>
            <person name="Kim H.S."/>
            <person name="Lohmar J.M."/>
            <person name="Busman M."/>
            <person name="Brown D.W."/>
            <person name="Naumann T.A."/>
            <person name="Divon H.H."/>
            <person name="Lysoe E."/>
            <person name="Uhlig S."/>
            <person name="Proctor R.H."/>
        </authorList>
    </citation>
    <scope>NUCLEOTIDE SEQUENCE [LARGE SCALE GENOMIC DNA]</scope>
    <source>
        <strain evidence="14 15">NRRL 25214</strain>
    </source>
</reference>
<dbReference type="SUPFAM" id="SSF51905">
    <property type="entry name" value="FAD/NAD(P)-binding domain"/>
    <property type="match status" value="2"/>
</dbReference>
<dbReference type="Proteomes" id="UP000573603">
    <property type="component" value="Unassembled WGS sequence"/>
</dbReference>
<evidence type="ECO:0000256" key="9">
    <source>
        <dbReference type="ARBA" id="ARBA00023136"/>
    </source>
</evidence>
<sequence>MSSSDEKTSYSRFACIGTGLSGIGLGATLQRWYNVDDIHYFERQSQLGGTWQQNQYPGHGGTGCACDVPNVLYSFSFEPNPDWTRILAKREELYEYIMGIAKKYHLLDKMTFDAQVEKCEWFEEQARWRMTIRDLETGSFFFHECQFLFSATGLFSNPRELDMPGIKSFKGPVIHSAHWQHDVDLTGKQVVLFGNGCTAAQIVPNILPKVKKLTQIIRSKHWILPPIDGPTLDVLRWVMKNIPGVQKLLRVLVFLETERQYTLFQMTDAGARVRAKFKETATTYMKKTAPAKYHDLLIPDFEFGCKRRIYDSGYLESIHAENFDLTNKPATEVTPEGVQVGGQVVEADVIVLANGFETGGFLKGIEVIGRNNENLHEHWERYGGAEAYNTTSVSGFPNLFLLYGPNSGVGHTSAIIALENGINYSLRVIKPILDGKASIVDVKSDAESHWAESMQTGVKSTVFYSGCTNWFVETKKDGRRWNATVYPYSQASFWRRSLFPVWKDFDFSPLLIVPVTEQRESDTTCINCRRRSEDCRFSRTKARKTRSAKGHLRRQSTNHAAADPVTPLSRAPSSLDTQSQLDNFTASPSRRSVVRNLDAGAPVEPSATKTLHIANQVASSTPADHPVIMANEEDVSISSLAYFSHSKLIALSRRIGTTQAADLLTKIEAAVKSSTRSPVGESPYPSDLEKEGRSVSLSQQCRQDYIQSYFDQVHPLYPFLDRPAFESRARSSRVGDTRSVDSAWCALYHAVLALGSLYHECGSFNAFSGSAWDIFRVSLALFPRIIFGRTDLVSIQAMAAMAIFGVTYAALPIEGVLISEAARIVSHFQMTKAESCKTNPEFQRTFWVIYSLESEYCMNTGRSSTNLPFLSDFNWVECKAKYAQLASGIYRRLFSVEARSSSQALRQQEASSCLEELESWRLSVPERFRPGLRLRPHRLGQPQALYLAVQIHFSYYNVRIALLRVCLLAWAQDSEEQMRYKLLLTESSRSIIDLVHFIDLEPFVLPWVQYNMPQAALFVLFDFIIENPSHEETRKNLSYMQIATSYFMRLQYATGNMVFGTILTQFLEIATKFLEGPCLSSITQPEVSANQRGSELWDNLDSGIRTSDFEESLGLQALQLPIHNGFEFQDMDLWMTESEVLSFLESNAHFGLPNSESEGHLFQILRLRQQYQDVAGKSDDKNTAEIPLTLKWQNPFSVDWVPVSQFIVWTAISTPPNYLWQDYLENKFPGYDSKTMVVSKKHGQTVNNKLSVPNAVIKTILDQTIGAAVNTFLLCVFINFLKLAVVPSVSSGYKVDYASIDWLFVINAAYEDFFPLLVAGWKLWPAVSFISFTFLKTVEGRNLFVALASVVWGIYLSWLGAD</sequence>
<dbReference type="InterPro" id="IPR051209">
    <property type="entry name" value="FAD-bind_Monooxygenase_sf"/>
</dbReference>
<evidence type="ECO:0000256" key="10">
    <source>
        <dbReference type="ARBA" id="ARBA00023242"/>
    </source>
</evidence>
<evidence type="ECO:0000256" key="4">
    <source>
        <dbReference type="ARBA" id="ARBA00022630"/>
    </source>
</evidence>
<evidence type="ECO:0000259" key="13">
    <source>
        <dbReference type="Pfam" id="PF04082"/>
    </source>
</evidence>
<keyword evidence="9 12" id="KW-0472">Membrane</keyword>
<dbReference type="Gene3D" id="3.50.50.60">
    <property type="entry name" value="FAD/NAD(P)-binding domain"/>
    <property type="match status" value="2"/>
</dbReference>
<dbReference type="InterPro" id="IPR036188">
    <property type="entry name" value="FAD/NAD-bd_sf"/>
</dbReference>
<evidence type="ECO:0000256" key="12">
    <source>
        <dbReference type="SAM" id="Phobius"/>
    </source>
</evidence>
<dbReference type="PANTHER" id="PTHR42877">
    <property type="entry name" value="L-ORNITHINE N(5)-MONOOXYGENASE-RELATED"/>
    <property type="match status" value="1"/>
</dbReference>
<proteinExistence type="inferred from homology"/>
<feature type="transmembrane region" description="Helical" evidence="12">
    <location>
        <begin position="1313"/>
        <end position="1335"/>
    </location>
</feature>
<dbReference type="GO" id="GO:0050660">
    <property type="term" value="F:flavin adenine dinucleotide binding"/>
    <property type="evidence" value="ECO:0007669"/>
    <property type="project" value="InterPro"/>
</dbReference>
<dbReference type="Pfam" id="PF04117">
    <property type="entry name" value="Mpv17_PMP22"/>
    <property type="match status" value="1"/>
</dbReference>
<evidence type="ECO:0000256" key="7">
    <source>
        <dbReference type="ARBA" id="ARBA00022989"/>
    </source>
</evidence>
<accession>A0A8H4YWW5</accession>
<evidence type="ECO:0000256" key="2">
    <source>
        <dbReference type="ARBA" id="ARBA00006824"/>
    </source>
</evidence>
<comment type="caution">
    <text evidence="14">The sequence shown here is derived from an EMBL/GenBank/DDBJ whole genome shotgun (WGS) entry which is preliminary data.</text>
</comment>
<dbReference type="GO" id="GO:0050661">
    <property type="term" value="F:NADP binding"/>
    <property type="evidence" value="ECO:0007669"/>
    <property type="project" value="InterPro"/>
</dbReference>
<keyword evidence="10" id="KW-0539">Nucleus</keyword>
<evidence type="ECO:0000256" key="11">
    <source>
        <dbReference type="SAM" id="MobiDB-lite"/>
    </source>
</evidence>
<keyword evidence="6" id="KW-0274">FAD</keyword>
<dbReference type="InterPro" id="IPR007219">
    <property type="entry name" value="XnlR_reg_dom"/>
</dbReference>
<dbReference type="Pfam" id="PF04082">
    <property type="entry name" value="Fungal_trans"/>
    <property type="match status" value="1"/>
</dbReference>
<keyword evidence="15" id="KW-1185">Reference proteome</keyword>
<name>A0A8H4YWW5_9HYPO</name>
<evidence type="ECO:0000256" key="5">
    <source>
        <dbReference type="ARBA" id="ARBA00022692"/>
    </source>
</evidence>
<protein>
    <recommendedName>
        <fullName evidence="13">Xylanolytic transcriptional activator regulatory domain-containing protein</fullName>
    </recommendedName>
</protein>
<keyword evidence="4" id="KW-0285">Flavoprotein</keyword>
<keyword evidence="5 12" id="KW-0812">Transmembrane</keyword>
<dbReference type="CDD" id="cd12148">
    <property type="entry name" value="fungal_TF_MHR"/>
    <property type="match status" value="1"/>
</dbReference>
<dbReference type="EMBL" id="JABEVY010000343">
    <property type="protein sequence ID" value="KAF5235721.1"/>
    <property type="molecule type" value="Genomic_DNA"/>
</dbReference>
<dbReference type="PANTHER" id="PTHR42877:SF10">
    <property type="entry name" value="L-ORNITHINE N(5)-OXYGENASE"/>
    <property type="match status" value="1"/>
</dbReference>
<feature type="transmembrane region" description="Helical" evidence="12">
    <location>
        <begin position="1342"/>
        <end position="1361"/>
    </location>
</feature>
<dbReference type="GO" id="GO:0003677">
    <property type="term" value="F:DNA binding"/>
    <property type="evidence" value="ECO:0007669"/>
    <property type="project" value="InterPro"/>
</dbReference>
<dbReference type="GO" id="GO:0006351">
    <property type="term" value="P:DNA-templated transcription"/>
    <property type="evidence" value="ECO:0007669"/>
    <property type="project" value="InterPro"/>
</dbReference>
<evidence type="ECO:0000256" key="8">
    <source>
        <dbReference type="ARBA" id="ARBA00023002"/>
    </source>
</evidence>
<evidence type="ECO:0000256" key="6">
    <source>
        <dbReference type="ARBA" id="ARBA00022827"/>
    </source>
</evidence>
<evidence type="ECO:0000313" key="15">
    <source>
        <dbReference type="Proteomes" id="UP000573603"/>
    </source>
</evidence>
<dbReference type="GO" id="GO:0008270">
    <property type="term" value="F:zinc ion binding"/>
    <property type="evidence" value="ECO:0007669"/>
    <property type="project" value="InterPro"/>
</dbReference>
<dbReference type="InterPro" id="IPR007248">
    <property type="entry name" value="Mpv17_PMP22"/>
</dbReference>
<comment type="subcellular location">
    <subcellularLocation>
        <location evidence="1">Membrane</location>
        <topology evidence="1">Multi-pass membrane protein</topology>
    </subcellularLocation>
</comment>
<feature type="domain" description="Xylanolytic transcriptional activator regulatory" evidence="13">
    <location>
        <begin position="706"/>
        <end position="867"/>
    </location>
</feature>
<dbReference type="Pfam" id="PF00743">
    <property type="entry name" value="FMO-like"/>
    <property type="match status" value="1"/>
</dbReference>
<gene>
    <name evidence="14" type="ORF">FANTH_11601</name>
</gene>
<dbReference type="GO" id="GO:0004499">
    <property type="term" value="F:N,N-dimethylaniline monooxygenase activity"/>
    <property type="evidence" value="ECO:0007669"/>
    <property type="project" value="InterPro"/>
</dbReference>
<comment type="similarity">
    <text evidence="2">Belongs to the peroxisomal membrane protein PXMP2/4 family.</text>
</comment>
<evidence type="ECO:0000313" key="14">
    <source>
        <dbReference type="EMBL" id="KAF5235721.1"/>
    </source>
</evidence>
<comment type="similarity">
    <text evidence="3">Belongs to the FAD-binding monooxygenase family.</text>
</comment>
<dbReference type="InterPro" id="IPR020946">
    <property type="entry name" value="Flavin_mOase-like"/>
</dbReference>
<feature type="compositionally biased region" description="Basic residues" evidence="11">
    <location>
        <begin position="539"/>
        <end position="556"/>
    </location>
</feature>
<dbReference type="GO" id="GO:0016020">
    <property type="term" value="C:membrane"/>
    <property type="evidence" value="ECO:0007669"/>
    <property type="project" value="UniProtKB-SubCell"/>
</dbReference>
<evidence type="ECO:0000256" key="1">
    <source>
        <dbReference type="ARBA" id="ARBA00004141"/>
    </source>
</evidence>
<evidence type="ECO:0000256" key="3">
    <source>
        <dbReference type="ARBA" id="ARBA00010139"/>
    </source>
</evidence>